<name>B0DIE5_LACBS</name>
<keyword evidence="2" id="KW-1185">Reference proteome</keyword>
<organism evidence="2">
    <name type="scientific">Laccaria bicolor (strain S238N-H82 / ATCC MYA-4686)</name>
    <name type="common">Bicoloured deceiver</name>
    <name type="synonym">Laccaria laccata var. bicolor</name>
    <dbReference type="NCBI Taxonomy" id="486041"/>
    <lineage>
        <taxon>Eukaryota</taxon>
        <taxon>Fungi</taxon>
        <taxon>Dikarya</taxon>
        <taxon>Basidiomycota</taxon>
        <taxon>Agaricomycotina</taxon>
        <taxon>Agaricomycetes</taxon>
        <taxon>Agaricomycetidae</taxon>
        <taxon>Agaricales</taxon>
        <taxon>Agaricineae</taxon>
        <taxon>Hydnangiaceae</taxon>
        <taxon>Laccaria</taxon>
    </lineage>
</organism>
<gene>
    <name evidence="1" type="ORF">LACBIDRAFT_329556</name>
</gene>
<evidence type="ECO:0000313" key="2">
    <source>
        <dbReference type="Proteomes" id="UP000001194"/>
    </source>
</evidence>
<accession>B0DIE5</accession>
<dbReference type="InParanoid" id="B0DIE5"/>
<dbReference type="RefSeq" id="XP_001883654.1">
    <property type="nucleotide sequence ID" value="XM_001883619.1"/>
</dbReference>
<dbReference type="GeneID" id="6079289"/>
<dbReference type="KEGG" id="lbc:LACBIDRAFT_329556"/>
<dbReference type="EMBL" id="DS547112">
    <property type="protein sequence ID" value="EDR05550.1"/>
    <property type="molecule type" value="Genomic_DNA"/>
</dbReference>
<dbReference type="Proteomes" id="UP000001194">
    <property type="component" value="Unassembled WGS sequence"/>
</dbReference>
<proteinExistence type="predicted"/>
<dbReference type="AlphaFoldDB" id="B0DIE5"/>
<sequence length="270" mass="29798">MIRRVWSGFGLDGVDGTSFTWDLFTSYLTNRRPDCSRLFCAGKPSFTPFFGPPELAKRSPIGGASPSSAWHDQDEHISSVLGEIFVVPVTFFGDLFMSYLADRRPDRSRLFCVGQPSFTPFFGPPELAKRSPIGGASPSSTWHGQNEHISSALGEILVVPFVLWFVLKPRSMRFWEALIRVKRTGGSCVTVPSLQQPFTGDLFMSYLADRRSDRSHLFCVGQPSFTPFFGLPELAKRSPIGGASPSSACYGQDEHISSVLGEIFVAPFVL</sequence>
<dbReference type="HOGENOM" id="CLU_1030833_0_0_1"/>
<protein>
    <submittedName>
        <fullName evidence="1">Predicted protein</fullName>
    </submittedName>
</protein>
<evidence type="ECO:0000313" key="1">
    <source>
        <dbReference type="EMBL" id="EDR05550.1"/>
    </source>
</evidence>
<reference evidence="1 2" key="1">
    <citation type="journal article" date="2008" name="Nature">
        <title>The genome of Laccaria bicolor provides insights into mycorrhizal symbiosis.</title>
        <authorList>
            <person name="Martin F."/>
            <person name="Aerts A."/>
            <person name="Ahren D."/>
            <person name="Brun A."/>
            <person name="Danchin E.G.J."/>
            <person name="Duchaussoy F."/>
            <person name="Gibon J."/>
            <person name="Kohler A."/>
            <person name="Lindquist E."/>
            <person name="Pereda V."/>
            <person name="Salamov A."/>
            <person name="Shapiro H.J."/>
            <person name="Wuyts J."/>
            <person name="Blaudez D."/>
            <person name="Buee M."/>
            <person name="Brokstein P."/>
            <person name="Canbaeck B."/>
            <person name="Cohen D."/>
            <person name="Courty P.E."/>
            <person name="Coutinho P.M."/>
            <person name="Delaruelle C."/>
            <person name="Detter J.C."/>
            <person name="Deveau A."/>
            <person name="DiFazio S."/>
            <person name="Duplessis S."/>
            <person name="Fraissinet-Tachet L."/>
            <person name="Lucic E."/>
            <person name="Frey-Klett P."/>
            <person name="Fourrey C."/>
            <person name="Feussner I."/>
            <person name="Gay G."/>
            <person name="Grimwood J."/>
            <person name="Hoegger P.J."/>
            <person name="Jain P."/>
            <person name="Kilaru S."/>
            <person name="Labbe J."/>
            <person name="Lin Y.C."/>
            <person name="Legue V."/>
            <person name="Le Tacon F."/>
            <person name="Marmeisse R."/>
            <person name="Melayah D."/>
            <person name="Montanini B."/>
            <person name="Muratet M."/>
            <person name="Nehls U."/>
            <person name="Niculita-Hirzel H."/>
            <person name="Oudot-Le Secq M.P."/>
            <person name="Peter M."/>
            <person name="Quesneville H."/>
            <person name="Rajashekar B."/>
            <person name="Reich M."/>
            <person name="Rouhier N."/>
            <person name="Schmutz J."/>
            <person name="Yin T."/>
            <person name="Chalot M."/>
            <person name="Henrissat B."/>
            <person name="Kuees U."/>
            <person name="Lucas S."/>
            <person name="Van de Peer Y."/>
            <person name="Podila G.K."/>
            <person name="Polle A."/>
            <person name="Pukkila P.J."/>
            <person name="Richardson P.M."/>
            <person name="Rouze P."/>
            <person name="Sanders I.R."/>
            <person name="Stajich J.E."/>
            <person name="Tunlid A."/>
            <person name="Tuskan G."/>
            <person name="Grigoriev I.V."/>
        </authorList>
    </citation>
    <scope>NUCLEOTIDE SEQUENCE [LARGE SCALE GENOMIC DNA]</scope>
    <source>
        <strain evidence="2">S238N-H82 / ATCC MYA-4686</strain>
    </source>
</reference>